<organism evidence="2 3">
    <name type="scientific">Haemonchus contortus</name>
    <name type="common">Barber pole worm</name>
    <dbReference type="NCBI Taxonomy" id="6289"/>
    <lineage>
        <taxon>Eukaryota</taxon>
        <taxon>Metazoa</taxon>
        <taxon>Ecdysozoa</taxon>
        <taxon>Nematoda</taxon>
        <taxon>Chromadorea</taxon>
        <taxon>Rhabditida</taxon>
        <taxon>Rhabditina</taxon>
        <taxon>Rhabditomorpha</taxon>
        <taxon>Strongyloidea</taxon>
        <taxon>Trichostrongylidae</taxon>
        <taxon>Haemonchus</taxon>
    </lineage>
</organism>
<sequence length="119" mass="13145">MRNLTVSKKNILSLAKARYRATQGIGVVNAVRNSEGAILRKPGEIRRGWKEYFDELLNEEFARKNSSQSEATAGPINLWSENEVRGATVEMKAGKQLVRGSTDRGMEGALGARNKVDHS</sequence>
<protein>
    <submittedName>
        <fullName evidence="3">Reverse transcriptase domain-containing protein</fullName>
    </submittedName>
</protein>
<dbReference type="WBParaSite" id="HCON_00152960-00001">
    <property type="protein sequence ID" value="HCON_00152960-00001"/>
    <property type="gene ID" value="HCON_00152960"/>
</dbReference>
<evidence type="ECO:0000256" key="1">
    <source>
        <dbReference type="SAM" id="MobiDB-lite"/>
    </source>
</evidence>
<dbReference type="OrthoDB" id="418748at2759"/>
<name>A0A7I4YW76_HAECO</name>
<reference evidence="3" key="1">
    <citation type="submission" date="2020-12" db="UniProtKB">
        <authorList>
            <consortium name="WormBaseParasite"/>
        </authorList>
    </citation>
    <scope>IDENTIFICATION</scope>
    <source>
        <strain evidence="3">MHco3</strain>
    </source>
</reference>
<proteinExistence type="predicted"/>
<keyword evidence="2" id="KW-1185">Reference proteome</keyword>
<accession>A0A7I4YW76</accession>
<dbReference type="AlphaFoldDB" id="A0A7I4YW76"/>
<evidence type="ECO:0000313" key="3">
    <source>
        <dbReference type="WBParaSite" id="HCON_00152960-00001"/>
    </source>
</evidence>
<evidence type="ECO:0000313" key="2">
    <source>
        <dbReference type="Proteomes" id="UP000025227"/>
    </source>
</evidence>
<feature type="region of interest" description="Disordered" evidence="1">
    <location>
        <begin position="98"/>
        <end position="119"/>
    </location>
</feature>
<dbReference type="Proteomes" id="UP000025227">
    <property type="component" value="Unplaced"/>
</dbReference>